<dbReference type="InterPro" id="IPR005135">
    <property type="entry name" value="Endo/exonuclease/phosphatase"/>
</dbReference>
<organism evidence="3 4">
    <name type="scientific">Coniochaeta hoffmannii</name>
    <dbReference type="NCBI Taxonomy" id="91930"/>
    <lineage>
        <taxon>Eukaryota</taxon>
        <taxon>Fungi</taxon>
        <taxon>Dikarya</taxon>
        <taxon>Ascomycota</taxon>
        <taxon>Pezizomycotina</taxon>
        <taxon>Sordariomycetes</taxon>
        <taxon>Sordariomycetidae</taxon>
        <taxon>Coniochaetales</taxon>
        <taxon>Coniochaetaceae</taxon>
        <taxon>Coniochaeta</taxon>
    </lineage>
</organism>
<keyword evidence="3" id="KW-0255">Endonuclease</keyword>
<evidence type="ECO:0000256" key="1">
    <source>
        <dbReference type="SAM" id="SignalP"/>
    </source>
</evidence>
<comment type="caution">
    <text evidence="3">The sequence shown here is derived from an EMBL/GenBank/DDBJ whole genome shotgun (WGS) entry which is preliminary data.</text>
</comment>
<keyword evidence="3" id="KW-0540">Nuclease</keyword>
<sequence length="300" mass="33054">MPNKASPSAAAPLLVRLISFNVRFATASPYPGEELWAGRRPKLLAQLNFITIGHSSPFICLQEVLHSQLTDIQAGLGPTWEHIGLGRDDGKTAGEFSPVFFRSDTWTCTRTQTLWLSETPDIPSKGWDADLPRVVTVGLFQHKGTGTSVIVMSTHFDHRGEKARRESAKLLVKLARTWYNDTGGGRDGQPPVFLGGDFNSTPDGGAYQQITLPETGMKDVRDLVPKEKRHGNDEITYTSFGGEEKQTRIDFLFTLQSPDVTPRTFAVLPNRFDDGVALSDHRAVVADLEIAIRAWAAHDG</sequence>
<dbReference type="Proteomes" id="UP001174691">
    <property type="component" value="Unassembled WGS sequence"/>
</dbReference>
<dbReference type="PANTHER" id="PTHR12121">
    <property type="entry name" value="CARBON CATABOLITE REPRESSOR PROTEIN 4"/>
    <property type="match status" value="1"/>
</dbReference>
<evidence type="ECO:0000259" key="2">
    <source>
        <dbReference type="Pfam" id="PF03372"/>
    </source>
</evidence>
<dbReference type="AlphaFoldDB" id="A0AA38VG68"/>
<dbReference type="PANTHER" id="PTHR12121:SF36">
    <property type="entry name" value="ENDONUCLEASE_EXONUCLEASE_PHOSPHATASE DOMAIN-CONTAINING PROTEIN"/>
    <property type="match status" value="1"/>
</dbReference>
<accession>A0AA38VG68</accession>
<feature type="domain" description="Endonuclease/exonuclease/phosphatase" evidence="2">
    <location>
        <begin position="58"/>
        <end position="281"/>
    </location>
</feature>
<feature type="chain" id="PRO_5041203990" evidence="1">
    <location>
        <begin position="28"/>
        <end position="300"/>
    </location>
</feature>
<keyword evidence="4" id="KW-1185">Reference proteome</keyword>
<dbReference type="GO" id="GO:0004519">
    <property type="term" value="F:endonuclease activity"/>
    <property type="evidence" value="ECO:0007669"/>
    <property type="project" value="UniProtKB-KW"/>
</dbReference>
<keyword evidence="1" id="KW-0732">Signal</keyword>
<dbReference type="Pfam" id="PF03372">
    <property type="entry name" value="Exo_endo_phos"/>
    <property type="match status" value="1"/>
</dbReference>
<gene>
    <name evidence="3" type="ORF">NKR19_g9991</name>
</gene>
<dbReference type="CDD" id="cd09083">
    <property type="entry name" value="EEP-1"/>
    <property type="match status" value="1"/>
</dbReference>
<dbReference type="InterPro" id="IPR050410">
    <property type="entry name" value="CCR4/nocturin_mRNA_transcr"/>
</dbReference>
<evidence type="ECO:0000313" key="4">
    <source>
        <dbReference type="Proteomes" id="UP001174691"/>
    </source>
</evidence>
<name>A0AA38VG68_9PEZI</name>
<dbReference type="InterPro" id="IPR036691">
    <property type="entry name" value="Endo/exonu/phosph_ase_sf"/>
</dbReference>
<dbReference type="GO" id="GO:0000175">
    <property type="term" value="F:3'-5'-RNA exonuclease activity"/>
    <property type="evidence" value="ECO:0007669"/>
    <property type="project" value="TreeGrafter"/>
</dbReference>
<reference evidence="3" key="1">
    <citation type="submission" date="2022-07" db="EMBL/GenBank/DDBJ databases">
        <title>Fungi with potential for degradation of polypropylene.</title>
        <authorList>
            <person name="Gostincar C."/>
        </authorList>
    </citation>
    <scope>NUCLEOTIDE SEQUENCE</scope>
    <source>
        <strain evidence="3">EXF-13287</strain>
    </source>
</reference>
<proteinExistence type="predicted"/>
<evidence type="ECO:0000313" key="3">
    <source>
        <dbReference type="EMBL" id="KAJ9130214.1"/>
    </source>
</evidence>
<dbReference type="SUPFAM" id="SSF56219">
    <property type="entry name" value="DNase I-like"/>
    <property type="match status" value="1"/>
</dbReference>
<protein>
    <submittedName>
        <fullName evidence="3">Endonuclease/Exonuclease/phosphatase</fullName>
    </submittedName>
</protein>
<feature type="signal peptide" evidence="1">
    <location>
        <begin position="1"/>
        <end position="27"/>
    </location>
</feature>
<keyword evidence="3" id="KW-0378">Hydrolase</keyword>
<dbReference type="Gene3D" id="3.60.10.10">
    <property type="entry name" value="Endonuclease/exonuclease/phosphatase"/>
    <property type="match status" value="1"/>
</dbReference>
<dbReference type="EMBL" id="JANBVN010000280">
    <property type="protein sequence ID" value="KAJ9130214.1"/>
    <property type="molecule type" value="Genomic_DNA"/>
</dbReference>